<accession>A0A162WT67</accession>
<proteinExistence type="predicted"/>
<gene>
    <name evidence="2" type="ORF">ST47_g9658</name>
</gene>
<reference evidence="2 3" key="1">
    <citation type="journal article" date="2016" name="Sci. Rep.">
        <title>Draft genome sequencing and secretome analysis of fungal phytopathogen Ascochyta rabiei provides insight into the necrotrophic effector repertoire.</title>
        <authorList>
            <person name="Verma S."/>
            <person name="Gazara R.K."/>
            <person name="Nizam S."/>
            <person name="Parween S."/>
            <person name="Chattopadhyay D."/>
            <person name="Verma P.K."/>
        </authorList>
    </citation>
    <scope>NUCLEOTIDE SEQUENCE [LARGE SCALE GENOMIC DNA]</scope>
    <source>
        <strain evidence="2 3">ArDII</strain>
    </source>
</reference>
<feature type="region of interest" description="Disordered" evidence="1">
    <location>
        <begin position="117"/>
        <end position="170"/>
    </location>
</feature>
<feature type="compositionally biased region" description="Basic and acidic residues" evidence="1">
    <location>
        <begin position="157"/>
        <end position="170"/>
    </location>
</feature>
<dbReference type="OrthoDB" id="5544375at2759"/>
<evidence type="ECO:0000313" key="3">
    <source>
        <dbReference type="Proteomes" id="UP000076837"/>
    </source>
</evidence>
<dbReference type="InterPro" id="IPR012471">
    <property type="entry name" value="DUF1690"/>
</dbReference>
<keyword evidence="3" id="KW-1185">Reference proteome</keyword>
<organism evidence="2 3">
    <name type="scientific">Didymella rabiei</name>
    <name type="common">Chickpea ascochyta blight fungus</name>
    <name type="synonym">Mycosphaerella rabiei</name>
    <dbReference type="NCBI Taxonomy" id="5454"/>
    <lineage>
        <taxon>Eukaryota</taxon>
        <taxon>Fungi</taxon>
        <taxon>Dikarya</taxon>
        <taxon>Ascomycota</taxon>
        <taxon>Pezizomycotina</taxon>
        <taxon>Dothideomycetes</taxon>
        <taxon>Pleosporomycetidae</taxon>
        <taxon>Pleosporales</taxon>
        <taxon>Pleosporineae</taxon>
        <taxon>Didymellaceae</taxon>
        <taxon>Ascochyta</taxon>
    </lineage>
</organism>
<evidence type="ECO:0000313" key="2">
    <source>
        <dbReference type="EMBL" id="KZM19196.1"/>
    </source>
</evidence>
<dbReference type="Pfam" id="PF07956">
    <property type="entry name" value="DUF1690"/>
    <property type="match status" value="1"/>
</dbReference>
<dbReference type="EMBL" id="JYNV01000298">
    <property type="protein sequence ID" value="KZM19196.1"/>
    <property type="molecule type" value="Genomic_DNA"/>
</dbReference>
<dbReference type="Proteomes" id="UP000076837">
    <property type="component" value="Unassembled WGS sequence"/>
</dbReference>
<protein>
    <submittedName>
        <fullName evidence="2">Uncharacterized protein</fullName>
    </submittedName>
</protein>
<comment type="caution">
    <text evidence="2">The sequence shown here is derived from an EMBL/GenBank/DDBJ whole genome shotgun (WGS) entry which is preliminary data.</text>
</comment>
<evidence type="ECO:0000256" key="1">
    <source>
        <dbReference type="SAM" id="MobiDB-lite"/>
    </source>
</evidence>
<sequence>MASTFSCSQHSAPILAVFVVAYMTLGQASELRLLPAAASSRLASRTSGSSNMGAENSKPSSEVKQHVFSTDHPVRFSNELVDSLQKNTFTDATRSKAQELQYQERLTAELEKLREQGSQDFSKFSETLSGEEQPQDSEPSFTEKLADATSSSSTLAEKQKQKDMSRTSVTKEIEQLRAKLEQRKKLEQVDADLNKAKDDVVTCLRMHDRRPLDCWKEVETFKREVGRLEKEFVERTIR</sequence>
<feature type="compositionally biased region" description="Polar residues" evidence="1">
    <location>
        <begin position="118"/>
        <end position="140"/>
    </location>
</feature>
<name>A0A162WT67_DIDRA</name>
<feature type="compositionally biased region" description="Polar residues" evidence="1">
    <location>
        <begin position="51"/>
        <end position="62"/>
    </location>
</feature>
<dbReference type="AlphaFoldDB" id="A0A162WT67"/>
<feature type="region of interest" description="Disordered" evidence="1">
    <location>
        <begin position="43"/>
        <end position="66"/>
    </location>
</feature>